<dbReference type="Pfam" id="PF02585">
    <property type="entry name" value="PIG-L"/>
    <property type="match status" value="1"/>
</dbReference>
<gene>
    <name evidence="4" type="ORF">SAMN04487818_12135</name>
</gene>
<dbReference type="RefSeq" id="WP_092786982.1">
    <property type="nucleotide sequence ID" value="NZ_FOGI01000021.1"/>
</dbReference>
<reference evidence="5" key="1">
    <citation type="submission" date="2016-10" db="EMBL/GenBank/DDBJ databases">
        <authorList>
            <person name="Varghese N."/>
            <person name="Submissions S."/>
        </authorList>
    </citation>
    <scope>NUCLEOTIDE SEQUENCE [LARGE SCALE GENOMIC DNA]</scope>
    <source>
        <strain evidence="5">DSM 44260</strain>
    </source>
</reference>
<keyword evidence="2" id="KW-0732">Signal</keyword>
<dbReference type="SUPFAM" id="SSF102588">
    <property type="entry name" value="LmbE-like"/>
    <property type="match status" value="1"/>
</dbReference>
<accession>A0A1H9XRE3</accession>
<evidence type="ECO:0000256" key="2">
    <source>
        <dbReference type="SAM" id="SignalP"/>
    </source>
</evidence>
<proteinExistence type="predicted"/>
<dbReference type="InterPro" id="IPR058502">
    <property type="entry name" value="PLL-like_beta-prop"/>
</dbReference>
<protein>
    <submittedName>
        <fullName evidence="4">GlcNAc-PI de-N-acetylase</fullName>
    </submittedName>
</protein>
<dbReference type="PANTHER" id="PTHR12993:SF11">
    <property type="entry name" value="N-ACETYLGLUCOSAMINYL-PHOSPHATIDYLINOSITOL DE-N-ACETYLASE"/>
    <property type="match status" value="1"/>
</dbReference>
<dbReference type="Proteomes" id="UP000199051">
    <property type="component" value="Unassembled WGS sequence"/>
</dbReference>
<organism evidence="4 5">
    <name type="scientific">Actinokineospora terrae</name>
    <dbReference type="NCBI Taxonomy" id="155974"/>
    <lineage>
        <taxon>Bacteria</taxon>
        <taxon>Bacillati</taxon>
        <taxon>Actinomycetota</taxon>
        <taxon>Actinomycetes</taxon>
        <taxon>Pseudonocardiales</taxon>
        <taxon>Pseudonocardiaceae</taxon>
        <taxon>Actinokineospora</taxon>
    </lineage>
</organism>
<dbReference type="AlphaFoldDB" id="A0A1H9XRE3"/>
<dbReference type="GO" id="GO:0016137">
    <property type="term" value="P:glycoside metabolic process"/>
    <property type="evidence" value="ECO:0007669"/>
    <property type="project" value="UniProtKB-ARBA"/>
</dbReference>
<keyword evidence="5" id="KW-1185">Reference proteome</keyword>
<feature type="domain" description="PLL-like beta propeller" evidence="3">
    <location>
        <begin position="316"/>
        <end position="546"/>
    </location>
</feature>
<sequence>MPRKAIALVGATIALVALAPAAQAAGPTPVVVSVVAHQDDDILFIDPDLRNTIRAGRAVTNIFVTAGEAWLAPGDPGDLPDASGCRDHELVREAYAYCRQRGAMAAWANMAGVADTWSADRVTILTTAGNVRVERRTLVPRPTVQLLFLNLPENADSNPDVAGLDGASLVHLWQNDRTANTLVPWGNTNQRYTYDHARLTQVLSGLFTRLHATVIRTQDPHPDPRYQGDHDDHVMTARFATEAAGIYNATQPSAQLFHYRDYNISDAPTNLPGPLRTDKGATFSAYAAWDGFADPTPTGAYLSWTQRLYHRDSTGTTWVGQNNDGRLQAFAVEGGKLVTWYQRASGAINRGEVLPTPWPLLPGVSVGRNADRRLQVFARRADTNEIVSTWQTAVDAGFSTTWVSLGNPNAGSDDAFQVGAPVVATGFDGLLRVAVKNGGGGVSVNTQQAPSSGFGTTWDDIQGSGAQDPVAVQVDREGGVNVFAYAIEDGVGHIRHWHAPYDAGTHTTGAFTQEPYLAGYEPAGPPVAVHNKDGRLDVFYRLATTATDDFAGLVGHTWQHADNTWSAVGEQIGGQGGVGEVAAADAPGSWSDSTPIADSRILVFSTNGTGGLSTTRQSDPDGGYPGAWTDLGAVHVGQPAAGVDRQGCVFSFALTDSGSLTVRNQTTCSGGQPLSRVREIAGP</sequence>
<evidence type="ECO:0000256" key="1">
    <source>
        <dbReference type="ARBA" id="ARBA00022833"/>
    </source>
</evidence>
<name>A0A1H9XRE3_9PSEU</name>
<dbReference type="GO" id="GO:0016811">
    <property type="term" value="F:hydrolase activity, acting on carbon-nitrogen (but not peptide) bonds, in linear amides"/>
    <property type="evidence" value="ECO:0007669"/>
    <property type="project" value="TreeGrafter"/>
</dbReference>
<dbReference type="InterPro" id="IPR003737">
    <property type="entry name" value="GlcNAc_PI_deacetylase-related"/>
</dbReference>
<dbReference type="SUPFAM" id="SSF89372">
    <property type="entry name" value="Fucose-specific lectin"/>
    <property type="match status" value="1"/>
</dbReference>
<feature type="signal peptide" evidence="2">
    <location>
        <begin position="1"/>
        <end position="24"/>
    </location>
</feature>
<dbReference type="STRING" id="155974.SAMN04487818_12135"/>
<evidence type="ECO:0000259" key="3">
    <source>
        <dbReference type="Pfam" id="PF26607"/>
    </source>
</evidence>
<dbReference type="InterPro" id="IPR024078">
    <property type="entry name" value="LmbE-like_dom_sf"/>
</dbReference>
<keyword evidence="1" id="KW-0862">Zinc</keyword>
<dbReference type="Pfam" id="PF26607">
    <property type="entry name" value="DUF8189"/>
    <property type="match status" value="1"/>
</dbReference>
<evidence type="ECO:0000313" key="4">
    <source>
        <dbReference type="EMBL" id="SES48715.1"/>
    </source>
</evidence>
<dbReference type="PANTHER" id="PTHR12993">
    <property type="entry name" value="N-ACETYLGLUCOSAMINYL-PHOSPHATIDYLINOSITOL DE-N-ACETYLASE-RELATED"/>
    <property type="match status" value="1"/>
</dbReference>
<evidence type="ECO:0000313" key="5">
    <source>
        <dbReference type="Proteomes" id="UP000199051"/>
    </source>
</evidence>
<dbReference type="Gene3D" id="3.40.50.10320">
    <property type="entry name" value="LmbE-like"/>
    <property type="match status" value="1"/>
</dbReference>
<feature type="chain" id="PRO_5011709495" evidence="2">
    <location>
        <begin position="25"/>
        <end position="683"/>
    </location>
</feature>
<dbReference type="EMBL" id="FOGI01000021">
    <property type="protein sequence ID" value="SES48715.1"/>
    <property type="molecule type" value="Genomic_DNA"/>
</dbReference>